<dbReference type="Proteomes" id="UP000813461">
    <property type="component" value="Unassembled WGS sequence"/>
</dbReference>
<name>A0A8K0VWU4_9PLEO</name>
<dbReference type="PANTHER" id="PTHR10366:SF562">
    <property type="entry name" value="ALDEHYDE REDUCTASE II (AFU_ORTHOLOGUE AFUA_1G11360)"/>
    <property type="match status" value="1"/>
</dbReference>
<dbReference type="Pfam" id="PF01370">
    <property type="entry name" value="Epimerase"/>
    <property type="match status" value="1"/>
</dbReference>
<evidence type="ECO:0000259" key="4">
    <source>
        <dbReference type="Pfam" id="PF01370"/>
    </source>
</evidence>
<feature type="domain" description="NAD-dependent epimerase/dehydratase" evidence="4">
    <location>
        <begin position="15"/>
        <end position="213"/>
    </location>
</feature>
<protein>
    <submittedName>
        <fullName evidence="5">NAD dependent epimerase/dehydratase</fullName>
    </submittedName>
</protein>
<evidence type="ECO:0000256" key="2">
    <source>
        <dbReference type="ARBA" id="ARBA00023445"/>
    </source>
</evidence>
<comment type="similarity">
    <text evidence="2">Belongs to the NAD(P)-dependent epimerase/dehydratase family. Dihydroflavonol-4-reductase subfamily.</text>
</comment>
<dbReference type="Gene3D" id="3.40.50.720">
    <property type="entry name" value="NAD(P)-binding Rossmann-like Domain"/>
    <property type="match status" value="1"/>
</dbReference>
<dbReference type="InterPro" id="IPR050425">
    <property type="entry name" value="NAD(P)_dehydrat-like"/>
</dbReference>
<evidence type="ECO:0000256" key="3">
    <source>
        <dbReference type="SAM" id="SignalP"/>
    </source>
</evidence>
<evidence type="ECO:0000313" key="6">
    <source>
        <dbReference type="Proteomes" id="UP000813461"/>
    </source>
</evidence>
<dbReference type="GO" id="GO:0016616">
    <property type="term" value="F:oxidoreductase activity, acting on the CH-OH group of donors, NAD or NADP as acceptor"/>
    <property type="evidence" value="ECO:0007669"/>
    <property type="project" value="TreeGrafter"/>
</dbReference>
<dbReference type="InterPro" id="IPR001509">
    <property type="entry name" value="Epimerase_deHydtase"/>
</dbReference>
<evidence type="ECO:0000313" key="5">
    <source>
        <dbReference type="EMBL" id="KAH7084154.1"/>
    </source>
</evidence>
<feature type="chain" id="PRO_5035480524" evidence="3">
    <location>
        <begin position="23"/>
        <end position="343"/>
    </location>
</feature>
<dbReference type="EMBL" id="JAGMVJ010000012">
    <property type="protein sequence ID" value="KAH7084154.1"/>
    <property type="molecule type" value="Genomic_DNA"/>
</dbReference>
<evidence type="ECO:0000256" key="1">
    <source>
        <dbReference type="ARBA" id="ARBA00023002"/>
    </source>
</evidence>
<proteinExistence type="inferred from homology"/>
<dbReference type="PANTHER" id="PTHR10366">
    <property type="entry name" value="NAD DEPENDENT EPIMERASE/DEHYDRATASE"/>
    <property type="match status" value="1"/>
</dbReference>
<comment type="caution">
    <text evidence="5">The sequence shown here is derived from an EMBL/GenBank/DDBJ whole genome shotgun (WGS) entry which is preliminary data.</text>
</comment>
<dbReference type="InterPro" id="IPR036291">
    <property type="entry name" value="NAD(P)-bd_dom_sf"/>
</dbReference>
<keyword evidence="6" id="KW-1185">Reference proteome</keyword>
<keyword evidence="1" id="KW-0560">Oxidoreductase</keyword>
<accession>A0A8K0VWU4</accession>
<dbReference type="OrthoDB" id="2735536at2759"/>
<dbReference type="SUPFAM" id="SSF51735">
    <property type="entry name" value="NAD(P)-binding Rossmann-fold domains"/>
    <property type="match status" value="1"/>
</dbReference>
<organism evidence="5 6">
    <name type="scientific">Paraphoma chrysanthemicola</name>
    <dbReference type="NCBI Taxonomy" id="798071"/>
    <lineage>
        <taxon>Eukaryota</taxon>
        <taxon>Fungi</taxon>
        <taxon>Dikarya</taxon>
        <taxon>Ascomycota</taxon>
        <taxon>Pezizomycotina</taxon>
        <taxon>Dothideomycetes</taxon>
        <taxon>Pleosporomycetidae</taxon>
        <taxon>Pleosporales</taxon>
        <taxon>Pleosporineae</taxon>
        <taxon>Phaeosphaeriaceae</taxon>
        <taxon>Paraphoma</taxon>
    </lineage>
</organism>
<dbReference type="AlphaFoldDB" id="A0A8K0VWU4"/>
<feature type="signal peptide" evidence="3">
    <location>
        <begin position="1"/>
        <end position="22"/>
    </location>
</feature>
<reference evidence="5" key="1">
    <citation type="journal article" date="2021" name="Nat. Commun.">
        <title>Genetic determinants of endophytism in the Arabidopsis root mycobiome.</title>
        <authorList>
            <person name="Mesny F."/>
            <person name="Miyauchi S."/>
            <person name="Thiergart T."/>
            <person name="Pickel B."/>
            <person name="Atanasova L."/>
            <person name="Karlsson M."/>
            <person name="Huettel B."/>
            <person name="Barry K.W."/>
            <person name="Haridas S."/>
            <person name="Chen C."/>
            <person name="Bauer D."/>
            <person name="Andreopoulos W."/>
            <person name="Pangilinan J."/>
            <person name="LaButti K."/>
            <person name="Riley R."/>
            <person name="Lipzen A."/>
            <person name="Clum A."/>
            <person name="Drula E."/>
            <person name="Henrissat B."/>
            <person name="Kohler A."/>
            <person name="Grigoriev I.V."/>
            <person name="Martin F.M."/>
            <person name="Hacquard S."/>
        </authorList>
    </citation>
    <scope>NUCLEOTIDE SEQUENCE</scope>
    <source>
        <strain evidence="5">MPI-SDFR-AT-0120</strain>
    </source>
</reference>
<gene>
    <name evidence="5" type="ORF">FB567DRAFT_550182</name>
</gene>
<sequence length="343" mass="37797">MSALANRVLPLDSIILVTGVTGLVGSNVADQCLAYGYKVRGADRNMTKDWWLQEHFDAKYGKGRFELIEIKDFEGPYEDAVKGVSGVALVAYIPSNGDPNEAITGYTNGILNALRAAANEPTVKRFVLTSSSAATPILDTESEGSIAYDGWNDEAVKQAWTPPFTPEKTWMVYGASKVQGEQTVFKFVKEQKPQFQASTIVTPFVLGNIASPEHQGYHSSVGMAVATYHGAAGVEQIMALKAFYFVNSQDVGRFHLLGLIHPDIKNERVYPWAEQINVNDILAAFRKLFPHKEFSQDVPGLRKSKWTIEGRAKAEKLLRDLGRPGFVSFDESMRQTAEGLDGN</sequence>
<keyword evidence="3" id="KW-0732">Signal</keyword>